<name>A0A6J1WRP5_GALME</name>
<dbReference type="GeneID" id="113517645"/>
<accession>A0A6J1WRP5</accession>
<organism evidence="3 4">
    <name type="scientific">Galleria mellonella</name>
    <name type="common">Greater wax moth</name>
    <dbReference type="NCBI Taxonomy" id="7137"/>
    <lineage>
        <taxon>Eukaryota</taxon>
        <taxon>Metazoa</taxon>
        <taxon>Ecdysozoa</taxon>
        <taxon>Arthropoda</taxon>
        <taxon>Hexapoda</taxon>
        <taxon>Insecta</taxon>
        <taxon>Pterygota</taxon>
        <taxon>Neoptera</taxon>
        <taxon>Endopterygota</taxon>
        <taxon>Lepidoptera</taxon>
        <taxon>Glossata</taxon>
        <taxon>Ditrysia</taxon>
        <taxon>Pyraloidea</taxon>
        <taxon>Pyralidae</taxon>
        <taxon>Galleriinae</taxon>
        <taxon>Galleria</taxon>
    </lineage>
</organism>
<dbReference type="Gene3D" id="3.40.50.720">
    <property type="entry name" value="NAD(P)-binding Rossmann-like Domain"/>
    <property type="match status" value="2"/>
</dbReference>
<dbReference type="InterPro" id="IPR002347">
    <property type="entry name" value="SDR_fam"/>
</dbReference>
<evidence type="ECO:0000256" key="1">
    <source>
        <dbReference type="ARBA" id="ARBA00006484"/>
    </source>
</evidence>
<protein>
    <submittedName>
        <fullName evidence="4">Uncharacterized protein LOC113517645</fullName>
    </submittedName>
</protein>
<evidence type="ECO:0000313" key="3">
    <source>
        <dbReference type="Proteomes" id="UP001652740"/>
    </source>
</evidence>
<comment type="similarity">
    <text evidence="1">Belongs to the short-chain dehydrogenases/reductases (SDR) family.</text>
</comment>
<dbReference type="Proteomes" id="UP001652740">
    <property type="component" value="Unplaced"/>
</dbReference>
<dbReference type="PRINTS" id="PR00081">
    <property type="entry name" value="GDHRDH"/>
</dbReference>
<dbReference type="Pfam" id="PF00106">
    <property type="entry name" value="adh_short"/>
    <property type="match status" value="2"/>
</dbReference>
<reference evidence="4" key="1">
    <citation type="submission" date="2025-08" db="UniProtKB">
        <authorList>
            <consortium name="RefSeq"/>
        </authorList>
    </citation>
    <scope>IDENTIFICATION</scope>
    <source>
        <tissue evidence="4">Whole larvae</tissue>
    </source>
</reference>
<dbReference type="PANTHER" id="PTHR44229">
    <property type="entry name" value="15-HYDROXYPROSTAGLANDIN DEHYDROGENASE [NAD(+)]"/>
    <property type="match status" value="1"/>
</dbReference>
<dbReference type="RefSeq" id="XP_026758199.2">
    <property type="nucleotide sequence ID" value="XM_026902398.3"/>
</dbReference>
<keyword evidence="3" id="KW-1185">Reference proteome</keyword>
<dbReference type="InterPro" id="IPR036291">
    <property type="entry name" value="NAD(P)-bd_dom_sf"/>
</dbReference>
<dbReference type="PANTHER" id="PTHR44229:SF8">
    <property type="entry name" value="ALCOHOL DEHYDROGENASE-RELATED"/>
    <property type="match status" value="1"/>
</dbReference>
<sequence>MAFEWKDKVVLITGAATGIGAEIVKILVETENVKHVTILDVDNAGTTLQDTLNLKYGRNKVKFVKCDATDDGQLFGAFKDVLDNYGYIDVVVNNAGIMNDAINLYKKEIELNVTALCTSSLKALELMRKDEGGQGGTIINIASIAALIQHPMMPIYFATKSAVLQFSSCLGLDQFYSRTGVRVITLCFGATNTSLLTTSKLGSFDKVTHNSFVEIIKQFPMQSAESAARGLIEAYKKGKSGSTWLATTNRPVKDITNNIKRAYEIMSEDVFDYNGDDIESFSAEYMVVIEKEARKAPHRLQETKLWNRSIPLTDHTKMEVDKDLGIYMDIRLYGEKSEFMEHFVDKYAYATGNGCFRARDYRYLKPRDIFDRGEIMSYSWADKVVLITGAASGIGADVVKMLVDNENVKHVTILDIGNPAEIVQNIINKNKIKYIKCDVTNDSQLFDAYKAVIDTFGSIDVVINNAGIMNDSLEKYKKEIEINVTAVCTSSIKGMELMRKDEGGRGGTIINIASIAALVQYPIVPIYFATKSAVLQFSNCLGLDYYYARTGVRVITMCFGATKTSLVLERNVGAFDKYTNDNLMESINELQIQSSKSAAAGLIEAYKKGESGSTWLVVNDKPVRDITENVKKAYKILSEGIE</sequence>
<dbReference type="PRINTS" id="PR00080">
    <property type="entry name" value="SDRFAMILY"/>
</dbReference>
<proteinExistence type="inferred from homology"/>
<dbReference type="SUPFAM" id="SSF51735">
    <property type="entry name" value="NAD(P)-binding Rossmann-fold domains"/>
    <property type="match status" value="2"/>
</dbReference>
<gene>
    <name evidence="4" type="primary">LOC113517645</name>
</gene>
<evidence type="ECO:0000256" key="2">
    <source>
        <dbReference type="ARBA" id="ARBA00023002"/>
    </source>
</evidence>
<evidence type="ECO:0000313" key="4">
    <source>
        <dbReference type="RefSeq" id="XP_026758199.2"/>
    </source>
</evidence>
<keyword evidence="2" id="KW-0560">Oxidoreductase</keyword>